<evidence type="ECO:0000313" key="2">
    <source>
        <dbReference type="EnsemblPlants" id="OGLUM06G13140.1"/>
    </source>
</evidence>
<dbReference type="EnsemblPlants" id="OGLUM06G13140.1">
    <property type="protein sequence ID" value="OGLUM06G13140.1"/>
    <property type="gene ID" value="OGLUM06G13140"/>
</dbReference>
<organism evidence="2">
    <name type="scientific">Oryza glumipatula</name>
    <dbReference type="NCBI Taxonomy" id="40148"/>
    <lineage>
        <taxon>Eukaryota</taxon>
        <taxon>Viridiplantae</taxon>
        <taxon>Streptophyta</taxon>
        <taxon>Embryophyta</taxon>
        <taxon>Tracheophyta</taxon>
        <taxon>Spermatophyta</taxon>
        <taxon>Magnoliopsida</taxon>
        <taxon>Liliopsida</taxon>
        <taxon>Poales</taxon>
        <taxon>Poaceae</taxon>
        <taxon>BOP clade</taxon>
        <taxon>Oryzoideae</taxon>
        <taxon>Oryzeae</taxon>
        <taxon>Oryzinae</taxon>
        <taxon>Oryza</taxon>
    </lineage>
</organism>
<reference evidence="2" key="2">
    <citation type="submission" date="2018-05" db="EMBL/GenBank/DDBJ databases">
        <title>OgluRS3 (Oryza glumaepatula Reference Sequence Version 3).</title>
        <authorList>
            <person name="Zhang J."/>
            <person name="Kudrna D."/>
            <person name="Lee S."/>
            <person name="Talag J."/>
            <person name="Welchert J."/>
            <person name="Wing R.A."/>
        </authorList>
    </citation>
    <scope>NUCLEOTIDE SEQUENCE [LARGE SCALE GENOMIC DNA]</scope>
</reference>
<dbReference type="Proteomes" id="UP000026961">
    <property type="component" value="Chromosome 6"/>
</dbReference>
<dbReference type="HOGENOM" id="CLU_2149800_0_0_1"/>
<keyword evidence="3" id="KW-1185">Reference proteome</keyword>
<proteinExistence type="predicted"/>
<dbReference type="Gramene" id="OGLUM06G13140.1">
    <property type="protein sequence ID" value="OGLUM06G13140.1"/>
    <property type="gene ID" value="OGLUM06G13140"/>
</dbReference>
<evidence type="ECO:0000313" key="3">
    <source>
        <dbReference type="Proteomes" id="UP000026961"/>
    </source>
</evidence>
<name>A0A0E0A8N5_9ORYZ</name>
<evidence type="ECO:0000256" key="1">
    <source>
        <dbReference type="SAM" id="MobiDB-lite"/>
    </source>
</evidence>
<dbReference type="AlphaFoldDB" id="A0A0E0A8N5"/>
<protein>
    <submittedName>
        <fullName evidence="2">Uncharacterized protein</fullName>
    </submittedName>
</protein>
<reference evidence="2" key="1">
    <citation type="submission" date="2015-04" db="UniProtKB">
        <authorList>
            <consortium name="EnsemblPlants"/>
        </authorList>
    </citation>
    <scope>IDENTIFICATION</scope>
</reference>
<sequence length="112" mass="12490">MEEHHSRGGCTGEEVCKNQYVPVCVCTHGWSKKGGTGAGGGNMLLIPPNIRVTAPPRSGNGGRREEQRRRSGNGGRREERRRRGLRFGADKWYQSNVRANLHPRDWLTLPAV</sequence>
<accession>A0A0E0A8N5</accession>
<feature type="region of interest" description="Disordered" evidence="1">
    <location>
        <begin position="46"/>
        <end position="89"/>
    </location>
</feature>